<dbReference type="Gene3D" id="1.10.10.10">
    <property type="entry name" value="Winged helix-like DNA-binding domain superfamily/Winged helix DNA-binding domain"/>
    <property type="match status" value="1"/>
</dbReference>
<evidence type="ECO:0000313" key="6">
    <source>
        <dbReference type="Proteomes" id="UP000680020"/>
    </source>
</evidence>
<gene>
    <name evidence="5" type="ORF">J7561_06220</name>
</gene>
<evidence type="ECO:0000256" key="3">
    <source>
        <dbReference type="ARBA" id="ARBA00023163"/>
    </source>
</evidence>
<reference evidence="5" key="1">
    <citation type="submission" date="2021-03" db="EMBL/GenBank/DDBJ databases">
        <title>Identification and antibiotic profiling of Wohlfahrtiimonas chitiniclastica, an underestimated human pathogen.</title>
        <authorList>
            <person name="Kopf A."/>
            <person name="Bunk B."/>
            <person name="Coldewey S."/>
            <person name="Gunzer F."/>
            <person name="Riedel T."/>
            <person name="Schroettner P."/>
        </authorList>
    </citation>
    <scope>NUCLEOTIDE SEQUENCE</scope>
    <source>
        <strain evidence="5">DSM 100917</strain>
    </source>
</reference>
<evidence type="ECO:0000313" key="5">
    <source>
        <dbReference type="EMBL" id="MBS7824799.1"/>
    </source>
</evidence>
<dbReference type="GO" id="GO:0006950">
    <property type="term" value="P:response to stress"/>
    <property type="evidence" value="ECO:0007669"/>
    <property type="project" value="TreeGrafter"/>
</dbReference>
<protein>
    <submittedName>
        <fullName evidence="5">MarR family transcriptional regulator</fullName>
    </submittedName>
</protein>
<dbReference type="PANTHER" id="PTHR33164">
    <property type="entry name" value="TRANSCRIPTIONAL REGULATOR, MARR FAMILY"/>
    <property type="match status" value="1"/>
</dbReference>
<feature type="domain" description="HTH marR-type" evidence="4">
    <location>
        <begin position="1"/>
        <end position="146"/>
    </location>
</feature>
<dbReference type="EMBL" id="JAGIBU010000004">
    <property type="protein sequence ID" value="MBS7824799.1"/>
    <property type="molecule type" value="Genomic_DNA"/>
</dbReference>
<evidence type="ECO:0000259" key="4">
    <source>
        <dbReference type="PROSITE" id="PS50995"/>
    </source>
</evidence>
<dbReference type="GO" id="GO:0003700">
    <property type="term" value="F:DNA-binding transcription factor activity"/>
    <property type="evidence" value="ECO:0007669"/>
    <property type="project" value="InterPro"/>
</dbReference>
<keyword evidence="1" id="KW-0805">Transcription regulation</keyword>
<dbReference type="InterPro" id="IPR036390">
    <property type="entry name" value="WH_DNA-bd_sf"/>
</dbReference>
<dbReference type="Proteomes" id="UP000680020">
    <property type="component" value="Unassembled WGS sequence"/>
</dbReference>
<dbReference type="PANTHER" id="PTHR33164:SF97">
    <property type="entry name" value="TRANSCRIPTIONAL REGULATOR, MARR FAMILY"/>
    <property type="match status" value="1"/>
</dbReference>
<sequence>MAERFDTIHEFFTYYFKARTNLMKINQRLIEPTGLNFPSWQLVIHIATHEKYEKQGMTTAALAADLLITRQAVQKHMKSLLDEGLICIKENESDKRSPYYCLSDQGEALCQRVLDEIYGEWMLNSMKDFSDAEIENAMKIMIHLTKL</sequence>
<dbReference type="PROSITE" id="PS50995">
    <property type="entry name" value="HTH_MARR_2"/>
    <property type="match status" value="1"/>
</dbReference>
<comment type="caution">
    <text evidence="5">The sequence shown here is derived from an EMBL/GenBank/DDBJ whole genome shotgun (WGS) entry which is preliminary data.</text>
</comment>
<dbReference type="Pfam" id="PF12802">
    <property type="entry name" value="MarR_2"/>
    <property type="match status" value="1"/>
</dbReference>
<dbReference type="SUPFAM" id="SSF46785">
    <property type="entry name" value="Winged helix' DNA-binding domain"/>
    <property type="match status" value="1"/>
</dbReference>
<dbReference type="InterPro" id="IPR039422">
    <property type="entry name" value="MarR/SlyA-like"/>
</dbReference>
<dbReference type="SMART" id="SM00347">
    <property type="entry name" value="HTH_MARR"/>
    <property type="match status" value="1"/>
</dbReference>
<proteinExistence type="predicted"/>
<dbReference type="RefSeq" id="WP_008316185.1">
    <property type="nucleotide sequence ID" value="NZ_JAGIBR010000004.1"/>
</dbReference>
<dbReference type="InterPro" id="IPR011991">
    <property type="entry name" value="ArsR-like_HTH"/>
</dbReference>
<dbReference type="InterPro" id="IPR036388">
    <property type="entry name" value="WH-like_DNA-bd_sf"/>
</dbReference>
<dbReference type="PROSITE" id="PS01117">
    <property type="entry name" value="HTH_MARR_1"/>
    <property type="match status" value="1"/>
</dbReference>
<dbReference type="InterPro" id="IPR023187">
    <property type="entry name" value="Tscrpt_reg_MarR-type_CS"/>
</dbReference>
<dbReference type="AlphaFoldDB" id="A0AB35BYI5"/>
<accession>A0AB35BYI5</accession>
<organism evidence="5 6">
    <name type="scientific">Wohlfahrtiimonas chitiniclastica</name>
    <dbReference type="NCBI Taxonomy" id="400946"/>
    <lineage>
        <taxon>Bacteria</taxon>
        <taxon>Pseudomonadati</taxon>
        <taxon>Pseudomonadota</taxon>
        <taxon>Gammaproteobacteria</taxon>
        <taxon>Cardiobacteriales</taxon>
        <taxon>Ignatzschineriaceae</taxon>
        <taxon>Wohlfahrtiimonas</taxon>
    </lineage>
</organism>
<dbReference type="GO" id="GO:0003677">
    <property type="term" value="F:DNA binding"/>
    <property type="evidence" value="ECO:0007669"/>
    <property type="project" value="UniProtKB-KW"/>
</dbReference>
<keyword evidence="3" id="KW-0804">Transcription</keyword>
<evidence type="ECO:0000256" key="1">
    <source>
        <dbReference type="ARBA" id="ARBA00023015"/>
    </source>
</evidence>
<dbReference type="InterPro" id="IPR000835">
    <property type="entry name" value="HTH_MarR-typ"/>
</dbReference>
<keyword evidence="2" id="KW-0238">DNA-binding</keyword>
<name>A0AB35BYI5_9GAMM</name>
<evidence type="ECO:0000256" key="2">
    <source>
        <dbReference type="ARBA" id="ARBA00023125"/>
    </source>
</evidence>
<dbReference type="CDD" id="cd00090">
    <property type="entry name" value="HTH_ARSR"/>
    <property type="match status" value="1"/>
</dbReference>